<proteinExistence type="predicted"/>
<dbReference type="SUPFAM" id="SSF69754">
    <property type="entry name" value="Ribosome binding protein Y (YfiA homologue)"/>
    <property type="match status" value="1"/>
</dbReference>
<evidence type="ECO:0000313" key="1">
    <source>
        <dbReference type="EMBL" id="MZR11844.1"/>
    </source>
</evidence>
<dbReference type="Pfam" id="PF02482">
    <property type="entry name" value="Ribosomal_S30AE"/>
    <property type="match status" value="1"/>
</dbReference>
<dbReference type="EMBL" id="WTUX01000005">
    <property type="protein sequence ID" value="MZR11844.1"/>
    <property type="molecule type" value="Genomic_DNA"/>
</dbReference>
<dbReference type="InterPro" id="IPR036567">
    <property type="entry name" value="RHF-like"/>
</dbReference>
<dbReference type="Gene3D" id="2.40.50.140">
    <property type="entry name" value="Nucleic acid-binding proteins"/>
    <property type="match status" value="1"/>
</dbReference>
<comment type="caution">
    <text evidence="1">The sequence shown here is derived from an EMBL/GenBank/DDBJ whole genome shotgun (WGS) entry which is preliminary data.</text>
</comment>
<protein>
    <submittedName>
        <fullName evidence="1">Ribosome-associated factor Y</fullName>
    </submittedName>
</protein>
<organism evidence="1 2">
    <name type="scientific">Maritimibacter harenae</name>
    <dbReference type="NCBI Taxonomy" id="2606218"/>
    <lineage>
        <taxon>Bacteria</taxon>
        <taxon>Pseudomonadati</taxon>
        <taxon>Pseudomonadota</taxon>
        <taxon>Alphaproteobacteria</taxon>
        <taxon>Rhodobacterales</taxon>
        <taxon>Roseobacteraceae</taxon>
        <taxon>Maritimibacter</taxon>
    </lineage>
</organism>
<evidence type="ECO:0000313" key="2">
    <source>
        <dbReference type="Proteomes" id="UP000467322"/>
    </source>
</evidence>
<dbReference type="InterPro" id="IPR003489">
    <property type="entry name" value="RHF/RaiA"/>
</dbReference>
<name>A0A845M642_9RHOB</name>
<dbReference type="RefSeq" id="WP_161349963.1">
    <property type="nucleotide sequence ID" value="NZ_WTUX01000005.1"/>
</dbReference>
<gene>
    <name evidence="1" type="ORF">GQE99_02290</name>
</gene>
<dbReference type="Gene3D" id="3.30.160.100">
    <property type="entry name" value="Ribosome hibernation promotion factor-like"/>
    <property type="match status" value="1"/>
</dbReference>
<accession>A0A845M642</accession>
<dbReference type="Proteomes" id="UP000467322">
    <property type="component" value="Unassembled WGS sequence"/>
</dbReference>
<sequence length="187" mass="21090">MQIDPIISWRNLDPSPAVEDLVRRRIAALEKRFDRLIGCEVVLEAPQKRRVSGEVFRAAITLRIPGEDFHVEREVAQGNAHDDLLLAANRAFSAAETHLKRQKKVRGGVEVKRHAPLLHGEITLIEPELGYGYLRADDGREVYFQRDGLTQDVWDTLAKGMRLRFREFEGDKGPFAANVTLAEPPGA</sequence>
<dbReference type="SUPFAM" id="SSF50249">
    <property type="entry name" value="Nucleic acid-binding proteins"/>
    <property type="match status" value="1"/>
</dbReference>
<reference evidence="1 2" key="1">
    <citation type="submission" date="2019-12" db="EMBL/GenBank/DDBJ databases">
        <title>Maritimibacter sp. nov. sp. isolated from sea sand.</title>
        <authorList>
            <person name="Kim J."/>
            <person name="Jeong S.E."/>
            <person name="Jung H.S."/>
            <person name="Jeon C.O."/>
        </authorList>
    </citation>
    <scope>NUCLEOTIDE SEQUENCE [LARGE SCALE GENOMIC DNA]</scope>
    <source>
        <strain evidence="1 2">DP07</strain>
    </source>
</reference>
<keyword evidence="2" id="KW-1185">Reference proteome</keyword>
<dbReference type="AlphaFoldDB" id="A0A845M642"/>
<dbReference type="InterPro" id="IPR012340">
    <property type="entry name" value="NA-bd_OB-fold"/>
</dbReference>